<organism evidence="3 4">
    <name type="scientific">Dissulfurirhabdus thermomarina</name>
    <dbReference type="NCBI Taxonomy" id="1765737"/>
    <lineage>
        <taxon>Bacteria</taxon>
        <taxon>Deltaproteobacteria</taxon>
        <taxon>Dissulfurirhabdaceae</taxon>
        <taxon>Dissulfurirhabdus</taxon>
    </lineage>
</organism>
<dbReference type="Proteomes" id="UP000469346">
    <property type="component" value="Unassembled WGS sequence"/>
</dbReference>
<evidence type="ECO:0000256" key="1">
    <source>
        <dbReference type="PIRSR" id="PIRSR006661-1"/>
    </source>
</evidence>
<dbReference type="CDD" id="cd01990">
    <property type="entry name" value="LarE-like"/>
    <property type="match status" value="1"/>
</dbReference>
<dbReference type="Pfam" id="PF00733">
    <property type="entry name" value="Asn_synthase"/>
    <property type="match status" value="1"/>
</dbReference>
<dbReference type="Gene3D" id="3.40.50.620">
    <property type="entry name" value="HUPs"/>
    <property type="match status" value="1"/>
</dbReference>
<feature type="domain" description="Asparagine synthetase" evidence="2">
    <location>
        <begin position="13"/>
        <end position="79"/>
    </location>
</feature>
<sequence length="253" mass="27253">MEAALRRLEGGAAVALSGGVDSTLLLHLARRHVPGRVAAFHLVTSLQPATERRWAAVVAQRLGAELHFLHLDPLSVADVRANGPRRCYHCKRLLYGAVREQAAAAGLAHVLDGSNADDLDDDRPGLAALAELGVLHPLAEAGMGKGEIRRLAREAGLPGWNRPAQSCLATRIQVGQPLAPERMTLVERGEGVLRRFGVAPVRLRWGPAGFTLQVPPDYHPRLRDPALWGLLRRALEAAGVAPVDLDPRPRPSP</sequence>
<name>A0A6N9TLX3_DISTH</name>
<dbReference type="EMBL" id="JAAGRR010000042">
    <property type="protein sequence ID" value="NDY42235.1"/>
    <property type="molecule type" value="Genomic_DNA"/>
</dbReference>
<gene>
    <name evidence="3" type="ORF">G3N55_05180</name>
</gene>
<dbReference type="GO" id="GO:0016783">
    <property type="term" value="F:sulfurtransferase activity"/>
    <property type="evidence" value="ECO:0007669"/>
    <property type="project" value="InterPro"/>
</dbReference>
<dbReference type="PANTHER" id="PTHR43169:SF2">
    <property type="entry name" value="NAD_GMP SYNTHASE DOMAIN-CONTAINING PROTEIN"/>
    <property type="match status" value="1"/>
</dbReference>
<dbReference type="InterPro" id="IPR052188">
    <property type="entry name" value="Ni-pincer_cofactor_biosynth"/>
</dbReference>
<evidence type="ECO:0000313" key="4">
    <source>
        <dbReference type="Proteomes" id="UP000469346"/>
    </source>
</evidence>
<proteinExistence type="predicted"/>
<keyword evidence="3" id="KW-0808">Transferase</keyword>
<dbReference type="GO" id="GO:0004066">
    <property type="term" value="F:asparagine synthase (glutamine-hydrolyzing) activity"/>
    <property type="evidence" value="ECO:0007669"/>
    <property type="project" value="InterPro"/>
</dbReference>
<dbReference type="InterPro" id="IPR014729">
    <property type="entry name" value="Rossmann-like_a/b/a_fold"/>
</dbReference>
<comment type="caution">
    <text evidence="3">The sequence shown here is derived from an EMBL/GenBank/DDBJ whole genome shotgun (WGS) entry which is preliminary data.</text>
</comment>
<dbReference type="PANTHER" id="PTHR43169">
    <property type="entry name" value="EXSB FAMILY PROTEIN"/>
    <property type="match status" value="1"/>
</dbReference>
<dbReference type="InterPro" id="IPR001962">
    <property type="entry name" value="Asn_synthase"/>
</dbReference>
<evidence type="ECO:0000313" key="3">
    <source>
        <dbReference type="EMBL" id="NDY42235.1"/>
    </source>
</evidence>
<reference evidence="3 4" key="1">
    <citation type="submission" date="2020-02" db="EMBL/GenBank/DDBJ databases">
        <title>Comparative genomics of sulfur disproportionating microorganisms.</title>
        <authorList>
            <person name="Ward L.M."/>
            <person name="Bertran E."/>
            <person name="Johnston D.T."/>
        </authorList>
    </citation>
    <scope>NUCLEOTIDE SEQUENCE [LARGE SCALE GENOMIC DNA]</scope>
    <source>
        <strain evidence="3 4">DSM 100025</strain>
    </source>
</reference>
<dbReference type="GO" id="GO:0006529">
    <property type="term" value="P:asparagine biosynthetic process"/>
    <property type="evidence" value="ECO:0007669"/>
    <property type="project" value="InterPro"/>
</dbReference>
<evidence type="ECO:0000259" key="2">
    <source>
        <dbReference type="Pfam" id="PF00733"/>
    </source>
</evidence>
<feature type="active site" description="Nucleophile and sulfur donor" evidence="1">
    <location>
        <position position="167"/>
    </location>
</feature>
<dbReference type="SUPFAM" id="SSF52402">
    <property type="entry name" value="Adenine nucleotide alpha hydrolases-like"/>
    <property type="match status" value="1"/>
</dbReference>
<dbReference type="RefSeq" id="WP_163298379.1">
    <property type="nucleotide sequence ID" value="NZ_JAAGRR010000042.1"/>
</dbReference>
<dbReference type="AlphaFoldDB" id="A0A6N9TLX3"/>
<dbReference type="InterPro" id="IPR005232">
    <property type="entry name" value="LarE"/>
</dbReference>
<dbReference type="PIRSF" id="PIRSF006661">
    <property type="entry name" value="PP-lp_UCP006661"/>
    <property type="match status" value="1"/>
</dbReference>
<protein>
    <submittedName>
        <fullName evidence="3">ATP-dependent sacrificial sulfur transferase LarE</fullName>
    </submittedName>
</protein>
<keyword evidence="4" id="KW-1185">Reference proteome</keyword>
<accession>A0A6N9TLX3</accession>